<dbReference type="PROSITE" id="PS50928">
    <property type="entry name" value="ABC_TM1"/>
    <property type="match status" value="1"/>
</dbReference>
<dbReference type="InterPro" id="IPR035906">
    <property type="entry name" value="MetI-like_sf"/>
</dbReference>
<dbReference type="EMBL" id="JACIDS010000004">
    <property type="protein sequence ID" value="MBB3932296.1"/>
    <property type="molecule type" value="Genomic_DNA"/>
</dbReference>
<dbReference type="GO" id="GO:0055085">
    <property type="term" value="P:transmembrane transport"/>
    <property type="evidence" value="ECO:0007669"/>
    <property type="project" value="InterPro"/>
</dbReference>
<dbReference type="InterPro" id="IPR051393">
    <property type="entry name" value="ABC_transporter_permease"/>
</dbReference>
<feature type="transmembrane region" description="Helical" evidence="7">
    <location>
        <begin position="226"/>
        <end position="252"/>
    </location>
</feature>
<dbReference type="PANTHER" id="PTHR30193">
    <property type="entry name" value="ABC TRANSPORTER PERMEASE PROTEIN"/>
    <property type="match status" value="1"/>
</dbReference>
<keyword evidence="4 7" id="KW-0812">Transmembrane</keyword>
<feature type="transmembrane region" description="Helical" evidence="7">
    <location>
        <begin position="35"/>
        <end position="56"/>
    </location>
</feature>
<evidence type="ECO:0000259" key="9">
    <source>
        <dbReference type="PROSITE" id="PS50928"/>
    </source>
</evidence>
<comment type="subcellular location">
    <subcellularLocation>
        <location evidence="1 7">Cell membrane</location>
        <topology evidence="1 7">Multi-pass membrane protein</topology>
    </subcellularLocation>
</comment>
<evidence type="ECO:0000256" key="3">
    <source>
        <dbReference type="ARBA" id="ARBA00022475"/>
    </source>
</evidence>
<evidence type="ECO:0000256" key="6">
    <source>
        <dbReference type="ARBA" id="ARBA00023136"/>
    </source>
</evidence>
<keyword evidence="10" id="KW-0762">Sugar transport</keyword>
<comment type="similarity">
    <text evidence="7">Belongs to the binding-protein-dependent transport system permease family.</text>
</comment>
<feature type="transmembrane region" description="Helical" evidence="7">
    <location>
        <begin position="130"/>
        <end position="150"/>
    </location>
</feature>
<evidence type="ECO:0000256" key="4">
    <source>
        <dbReference type="ARBA" id="ARBA00022692"/>
    </source>
</evidence>
<evidence type="ECO:0000256" key="8">
    <source>
        <dbReference type="SAM" id="MobiDB-lite"/>
    </source>
</evidence>
<dbReference type="Proteomes" id="UP000553963">
    <property type="component" value="Unassembled WGS sequence"/>
</dbReference>
<proteinExistence type="inferred from homology"/>
<comment type="caution">
    <text evidence="10">The sequence shown here is derived from an EMBL/GenBank/DDBJ whole genome shotgun (WGS) entry which is preliminary data.</text>
</comment>
<evidence type="ECO:0000256" key="1">
    <source>
        <dbReference type="ARBA" id="ARBA00004651"/>
    </source>
</evidence>
<sequence>MPTDVLPEQAKAPSPGRKPARLGAPRRPETGDGAVAFWMILPAGILFALFYVWPFLHGFWLSLTNWDGFSEPRFAGLANYWRLARDPIFLGAIENNLIFVLSVLVLKNILGLALALLLNRALLGRAFFRAAAFIPVTMSFVAVGLLWSWIYNPVFGLLNAGLDAVGLGALKQSWLGDAHIALYSVIAVDVWKWLGFHAVIYLAGLQTIPTDLYESATMDGASRVRRFWHITLPLIMPIVFINTILGLSGAFVRNFDIVYVLTKGGPNHATEVALTYMMTKAFQDGQMSYASAMGYVLFLIVGLACVLLLALMRRSRLAV</sequence>
<evidence type="ECO:0000256" key="7">
    <source>
        <dbReference type="RuleBase" id="RU363032"/>
    </source>
</evidence>
<feature type="transmembrane region" description="Helical" evidence="7">
    <location>
        <begin position="97"/>
        <end position="118"/>
    </location>
</feature>
<dbReference type="CDD" id="cd06261">
    <property type="entry name" value="TM_PBP2"/>
    <property type="match status" value="1"/>
</dbReference>
<protein>
    <submittedName>
        <fullName evidence="10">ABC-type sugar transport system permease subunit</fullName>
    </submittedName>
</protein>
<keyword evidence="11" id="KW-1185">Reference proteome</keyword>
<dbReference type="PANTHER" id="PTHR30193:SF37">
    <property type="entry name" value="INNER MEMBRANE ABC TRANSPORTER PERMEASE PROTEIN YCJO"/>
    <property type="match status" value="1"/>
</dbReference>
<accession>A0A840AVD8</accession>
<feature type="transmembrane region" description="Helical" evidence="7">
    <location>
        <begin position="180"/>
        <end position="205"/>
    </location>
</feature>
<keyword evidence="5 7" id="KW-1133">Transmembrane helix</keyword>
<dbReference type="Pfam" id="PF00528">
    <property type="entry name" value="BPD_transp_1"/>
    <property type="match status" value="1"/>
</dbReference>
<dbReference type="SUPFAM" id="SSF161098">
    <property type="entry name" value="MetI-like"/>
    <property type="match status" value="1"/>
</dbReference>
<keyword evidence="6 7" id="KW-0472">Membrane</keyword>
<evidence type="ECO:0000256" key="5">
    <source>
        <dbReference type="ARBA" id="ARBA00022989"/>
    </source>
</evidence>
<dbReference type="GO" id="GO:0005886">
    <property type="term" value="C:plasma membrane"/>
    <property type="evidence" value="ECO:0007669"/>
    <property type="project" value="UniProtKB-SubCell"/>
</dbReference>
<organism evidence="10 11">
    <name type="scientific">Kaistia hirudinis</name>
    <dbReference type="NCBI Taxonomy" id="1293440"/>
    <lineage>
        <taxon>Bacteria</taxon>
        <taxon>Pseudomonadati</taxon>
        <taxon>Pseudomonadota</taxon>
        <taxon>Alphaproteobacteria</taxon>
        <taxon>Hyphomicrobiales</taxon>
        <taxon>Kaistiaceae</taxon>
        <taxon>Kaistia</taxon>
    </lineage>
</organism>
<evidence type="ECO:0000313" key="11">
    <source>
        <dbReference type="Proteomes" id="UP000553963"/>
    </source>
</evidence>
<evidence type="ECO:0000256" key="2">
    <source>
        <dbReference type="ARBA" id="ARBA00022448"/>
    </source>
</evidence>
<feature type="region of interest" description="Disordered" evidence="8">
    <location>
        <begin position="1"/>
        <end position="26"/>
    </location>
</feature>
<dbReference type="InterPro" id="IPR000515">
    <property type="entry name" value="MetI-like"/>
</dbReference>
<evidence type="ECO:0000313" key="10">
    <source>
        <dbReference type="EMBL" id="MBB3932296.1"/>
    </source>
</evidence>
<keyword evidence="2 7" id="KW-0813">Transport</keyword>
<dbReference type="AlphaFoldDB" id="A0A840AVD8"/>
<name>A0A840AVD8_9HYPH</name>
<dbReference type="RefSeq" id="WP_183399944.1">
    <property type="nucleotide sequence ID" value="NZ_JACIDS010000004.1"/>
</dbReference>
<feature type="domain" description="ABC transmembrane type-1" evidence="9">
    <location>
        <begin position="93"/>
        <end position="308"/>
    </location>
</feature>
<feature type="transmembrane region" description="Helical" evidence="7">
    <location>
        <begin position="292"/>
        <end position="312"/>
    </location>
</feature>
<keyword evidence="3" id="KW-1003">Cell membrane</keyword>
<dbReference type="Gene3D" id="1.10.3720.10">
    <property type="entry name" value="MetI-like"/>
    <property type="match status" value="1"/>
</dbReference>
<gene>
    <name evidence="10" type="ORF">GGR25_003354</name>
</gene>
<reference evidence="10 11" key="1">
    <citation type="submission" date="2020-08" db="EMBL/GenBank/DDBJ databases">
        <title>Genomic Encyclopedia of Type Strains, Phase IV (KMG-IV): sequencing the most valuable type-strain genomes for metagenomic binning, comparative biology and taxonomic classification.</title>
        <authorList>
            <person name="Goeker M."/>
        </authorList>
    </citation>
    <scope>NUCLEOTIDE SEQUENCE [LARGE SCALE GENOMIC DNA]</scope>
    <source>
        <strain evidence="10 11">DSM 25966</strain>
    </source>
</reference>